<dbReference type="EnsemblMetazoa" id="SMAR007979-RA">
    <property type="protein sequence ID" value="SMAR007979-PA"/>
    <property type="gene ID" value="SMAR007979"/>
</dbReference>
<evidence type="ECO:0000256" key="2">
    <source>
        <dbReference type="SAM" id="SignalP"/>
    </source>
</evidence>
<feature type="compositionally biased region" description="Acidic residues" evidence="1">
    <location>
        <begin position="97"/>
        <end position="114"/>
    </location>
</feature>
<dbReference type="AlphaFoldDB" id="T1J321"/>
<sequence>MTLQFLFIFLLFAQAICQCNSVPSATIEDYETSGENTTEYDEYGEKYDEDNGSDSKRKRYTENGEDTESEENDDKSKESGDKRREIDDESEDKHCEESEENTSDESDDTSEENCDERKRTCIRSDESEETRHNDK</sequence>
<dbReference type="Proteomes" id="UP000014500">
    <property type="component" value="Unassembled WGS sequence"/>
</dbReference>
<feature type="compositionally biased region" description="Acidic residues" evidence="1">
    <location>
        <begin position="63"/>
        <end position="73"/>
    </location>
</feature>
<name>T1J321_STRMM</name>
<protein>
    <submittedName>
        <fullName evidence="3">Uncharacterized protein</fullName>
    </submittedName>
</protein>
<feature type="chain" id="PRO_5004579179" evidence="2">
    <location>
        <begin position="18"/>
        <end position="135"/>
    </location>
</feature>
<reference evidence="3" key="2">
    <citation type="submission" date="2015-02" db="UniProtKB">
        <authorList>
            <consortium name="EnsemblMetazoa"/>
        </authorList>
    </citation>
    <scope>IDENTIFICATION</scope>
</reference>
<dbReference type="HOGENOM" id="CLU_1888392_0_0_1"/>
<proteinExistence type="predicted"/>
<keyword evidence="2" id="KW-0732">Signal</keyword>
<feature type="compositionally biased region" description="Basic and acidic residues" evidence="1">
    <location>
        <begin position="115"/>
        <end position="135"/>
    </location>
</feature>
<feature type="compositionally biased region" description="Basic and acidic residues" evidence="1">
    <location>
        <begin position="74"/>
        <end position="96"/>
    </location>
</feature>
<evidence type="ECO:0000256" key="1">
    <source>
        <dbReference type="SAM" id="MobiDB-lite"/>
    </source>
</evidence>
<feature type="region of interest" description="Disordered" evidence="1">
    <location>
        <begin position="26"/>
        <end position="135"/>
    </location>
</feature>
<keyword evidence="4" id="KW-1185">Reference proteome</keyword>
<organism evidence="3 4">
    <name type="scientific">Strigamia maritima</name>
    <name type="common">European centipede</name>
    <name type="synonym">Geophilus maritimus</name>
    <dbReference type="NCBI Taxonomy" id="126957"/>
    <lineage>
        <taxon>Eukaryota</taxon>
        <taxon>Metazoa</taxon>
        <taxon>Ecdysozoa</taxon>
        <taxon>Arthropoda</taxon>
        <taxon>Myriapoda</taxon>
        <taxon>Chilopoda</taxon>
        <taxon>Pleurostigmophora</taxon>
        <taxon>Geophilomorpha</taxon>
        <taxon>Linotaeniidae</taxon>
        <taxon>Strigamia</taxon>
    </lineage>
</organism>
<dbReference type="EMBL" id="JH431819">
    <property type="status" value="NOT_ANNOTATED_CDS"/>
    <property type="molecule type" value="Genomic_DNA"/>
</dbReference>
<feature type="signal peptide" evidence="2">
    <location>
        <begin position="1"/>
        <end position="17"/>
    </location>
</feature>
<feature type="compositionally biased region" description="Acidic residues" evidence="1">
    <location>
        <begin position="28"/>
        <end position="52"/>
    </location>
</feature>
<evidence type="ECO:0000313" key="3">
    <source>
        <dbReference type="EnsemblMetazoa" id="SMAR007979-PA"/>
    </source>
</evidence>
<accession>T1J321</accession>
<reference evidence="4" key="1">
    <citation type="submission" date="2011-05" db="EMBL/GenBank/DDBJ databases">
        <authorList>
            <person name="Richards S.R."/>
            <person name="Qu J."/>
            <person name="Jiang H."/>
            <person name="Jhangiani S.N."/>
            <person name="Agravi P."/>
            <person name="Goodspeed R."/>
            <person name="Gross S."/>
            <person name="Mandapat C."/>
            <person name="Jackson L."/>
            <person name="Mathew T."/>
            <person name="Pu L."/>
            <person name="Thornton R."/>
            <person name="Saada N."/>
            <person name="Wilczek-Boney K.B."/>
            <person name="Lee S."/>
            <person name="Kovar C."/>
            <person name="Wu Y."/>
            <person name="Scherer S.E."/>
            <person name="Worley K.C."/>
            <person name="Muzny D.M."/>
            <person name="Gibbs R."/>
        </authorList>
    </citation>
    <scope>NUCLEOTIDE SEQUENCE</scope>
    <source>
        <strain evidence="4">Brora</strain>
    </source>
</reference>
<evidence type="ECO:0000313" key="4">
    <source>
        <dbReference type="Proteomes" id="UP000014500"/>
    </source>
</evidence>